<reference evidence="3" key="1">
    <citation type="submission" date="2023-06" db="EMBL/GenBank/DDBJ databases">
        <title>Uncultivated large filamentous bacteria from sulfidic sediments reveal new species and different genomic features in energy metabolism and defense.</title>
        <authorList>
            <person name="Fonseca A."/>
        </authorList>
    </citation>
    <scope>NUCLEOTIDE SEQUENCE</scope>
    <source>
        <strain evidence="3">HSG4</strain>
    </source>
</reference>
<dbReference type="InterPro" id="IPR012334">
    <property type="entry name" value="Pectin_lyas_fold"/>
</dbReference>
<feature type="region of interest" description="Disordered" evidence="1">
    <location>
        <begin position="947"/>
        <end position="984"/>
    </location>
</feature>
<dbReference type="NCBIfam" id="TIGR01901">
    <property type="entry name" value="adhes_NPXG"/>
    <property type="match status" value="1"/>
</dbReference>
<evidence type="ECO:0000313" key="4">
    <source>
        <dbReference type="Proteomes" id="UP001171945"/>
    </source>
</evidence>
<proteinExistence type="predicted"/>
<dbReference type="Gene3D" id="2.160.20.10">
    <property type="entry name" value="Single-stranded right-handed beta-helix, Pectin lyase-like"/>
    <property type="match status" value="3"/>
</dbReference>
<dbReference type="EMBL" id="JAUCGM010000162">
    <property type="protein sequence ID" value="MDM8562464.1"/>
    <property type="molecule type" value="Genomic_DNA"/>
</dbReference>
<dbReference type="Proteomes" id="UP001171945">
    <property type="component" value="Unassembled WGS sequence"/>
</dbReference>
<protein>
    <submittedName>
        <fullName evidence="3">Filamentous hemagglutinin N-terminal domain-containing protein</fullName>
    </submittedName>
</protein>
<evidence type="ECO:0000256" key="1">
    <source>
        <dbReference type="SAM" id="MobiDB-lite"/>
    </source>
</evidence>
<dbReference type="InterPro" id="IPR008638">
    <property type="entry name" value="FhaB/CdiA-like_TPS"/>
</dbReference>
<accession>A0ABT7VS19</accession>
<sequence length="984" mass="102115">ADLGQQRGGNLFHSFQDFNLNRAESATFSGPNSVNNVISRVTGGNPSQIDGLIRSTIPNADMYLLNPHGIMFGPNARLDVQGGFHASTADYLRLKEGGRFDARQPNNSILTVAPVEAFGFLTNSPAPLSVESSLLFVPPEKTLSLIGGNLTINQAELAAPYGRLNLASVAGIGEVIPKYDDFVVPTLRGDITVQDSLIGTQGEGGGAIYIRGGQFVLDNSMVIASSFGDKDGIGIDISAEQLQSDNAKIMTATFDSGQGGHLKIRATGQIILSDSILSAGTVSKFDNAGNGGTIEIEAKQLQLNDSIMEAETFGVGQGGNIHIKVAENITLSEKGVIFIQSSSYKDNAGDAGTLVLEANELVLSDGSFINAITDGAGQGGNIIIRVTDSIKLSGSGFFLEAGATEHAGNAGTLDLETGQLTLSESVISSKTYGPAQGGNIHIKVTGQVIISETSAIDLSSDNWFDEAGNIRPFKEPLLKSFLETTKSQQQEVAPYSVANDMGDAGNFVLEAGELVLKDSGISSNTNGSGQGGNINIRVAGSINLSGNLSAGIGKYIFGYISAYTRGTIDNAGKGGNIEIEAEQLSLTNSGAFISALSSGVGDGGNIYLNIADRIILSGGTVSADSFGRNDHINSFGKTDNAGNAGNIVLEAGELTLKDGALITVGTIGKGKGGKIKIRVNGTMSIFGIGNNKNTERQLTAILSSTRGEMENAGDAGMLEIEAGELRLAEVNTQIQSATFGTGHGGDVHVKVAGDIIISGQDNEGRHSNGIVTSSNSGADNAGDAGKIIINAGRIFIKNGGKIGANTNTADGGNITITSPGYIYLTPGGQITTSVGAEKGDGGNITLNPEFIILDNGKIIARAKEGQGGNIDINTTGIYKFPPKSASSIDASSELGIDGVVTIDSPNENVTEGLLTLPTTPIDTGTLSKDSCAVHSWEEYINRSRFDVHPIAGSPPSPYDLTPSRLSNTNKTDRQSSVIPEEQLF</sequence>
<name>A0ABT7VS19_9GAMM</name>
<gene>
    <name evidence="3" type="ORF">QUF54_03835</name>
</gene>
<evidence type="ECO:0000259" key="2">
    <source>
        <dbReference type="SMART" id="SM00912"/>
    </source>
</evidence>
<feature type="compositionally biased region" description="Polar residues" evidence="1">
    <location>
        <begin position="963"/>
        <end position="977"/>
    </location>
</feature>
<dbReference type="InterPro" id="IPR011050">
    <property type="entry name" value="Pectin_lyase_fold/virulence"/>
</dbReference>
<comment type="caution">
    <text evidence="3">The sequence shown here is derived from an EMBL/GenBank/DDBJ whole genome shotgun (WGS) entry which is preliminary data.</text>
</comment>
<keyword evidence="4" id="KW-1185">Reference proteome</keyword>
<feature type="non-terminal residue" evidence="3">
    <location>
        <position position="1"/>
    </location>
</feature>
<organism evidence="3 4">
    <name type="scientific">Candidatus Marithioploca araucensis</name>
    <dbReference type="NCBI Taxonomy" id="70273"/>
    <lineage>
        <taxon>Bacteria</taxon>
        <taxon>Pseudomonadati</taxon>
        <taxon>Pseudomonadota</taxon>
        <taxon>Gammaproteobacteria</taxon>
        <taxon>Thiotrichales</taxon>
        <taxon>Thiotrichaceae</taxon>
        <taxon>Candidatus Marithioploca</taxon>
    </lineage>
</organism>
<evidence type="ECO:0000313" key="3">
    <source>
        <dbReference type="EMBL" id="MDM8562464.1"/>
    </source>
</evidence>
<feature type="domain" description="Filamentous haemagglutinin FhaB/tRNA nuclease CdiA-like TPS" evidence="2">
    <location>
        <begin position="1"/>
        <end position="95"/>
    </location>
</feature>
<dbReference type="SMART" id="SM00912">
    <property type="entry name" value="Haemagg_act"/>
    <property type="match status" value="1"/>
</dbReference>
<dbReference type="Pfam" id="PF05860">
    <property type="entry name" value="TPS"/>
    <property type="match status" value="1"/>
</dbReference>
<dbReference type="SUPFAM" id="SSF51126">
    <property type="entry name" value="Pectin lyase-like"/>
    <property type="match status" value="4"/>
</dbReference>